<gene>
    <name evidence="1" type="ORF">GUJ93_ZPchr0006g42911</name>
</gene>
<keyword evidence="2" id="KW-1185">Reference proteome</keyword>
<accession>A0A8J5VGL1</accession>
<sequence>MVGGPSVKDPPFVGLFLHCISEHSESFLLLRRDAAGRKQRGAFRKIALPVAFRGLVPARALLPQLLLGRRMDLLPPERGQRRRGLKDLAPPERYRDLTPACGRGDSVPLGCRMRVLPLRRVDPPRRRYRSTDGVSPLLLRHLELG</sequence>
<organism evidence="1 2">
    <name type="scientific">Zizania palustris</name>
    <name type="common">Northern wild rice</name>
    <dbReference type="NCBI Taxonomy" id="103762"/>
    <lineage>
        <taxon>Eukaryota</taxon>
        <taxon>Viridiplantae</taxon>
        <taxon>Streptophyta</taxon>
        <taxon>Embryophyta</taxon>
        <taxon>Tracheophyta</taxon>
        <taxon>Spermatophyta</taxon>
        <taxon>Magnoliopsida</taxon>
        <taxon>Liliopsida</taxon>
        <taxon>Poales</taxon>
        <taxon>Poaceae</taxon>
        <taxon>BOP clade</taxon>
        <taxon>Oryzoideae</taxon>
        <taxon>Oryzeae</taxon>
        <taxon>Zizaniinae</taxon>
        <taxon>Zizania</taxon>
    </lineage>
</organism>
<reference evidence="1" key="1">
    <citation type="journal article" date="2021" name="bioRxiv">
        <title>Whole Genome Assembly and Annotation of Northern Wild Rice, Zizania palustris L., Supports a Whole Genome Duplication in the Zizania Genus.</title>
        <authorList>
            <person name="Haas M."/>
            <person name="Kono T."/>
            <person name="Macchietto M."/>
            <person name="Millas R."/>
            <person name="McGilp L."/>
            <person name="Shao M."/>
            <person name="Duquette J."/>
            <person name="Hirsch C.N."/>
            <person name="Kimball J."/>
        </authorList>
    </citation>
    <scope>NUCLEOTIDE SEQUENCE</scope>
    <source>
        <tissue evidence="1">Fresh leaf tissue</tissue>
    </source>
</reference>
<dbReference type="Proteomes" id="UP000729402">
    <property type="component" value="Unassembled WGS sequence"/>
</dbReference>
<proteinExistence type="predicted"/>
<dbReference type="AlphaFoldDB" id="A0A8J5VGL1"/>
<evidence type="ECO:0000313" key="2">
    <source>
        <dbReference type="Proteomes" id="UP000729402"/>
    </source>
</evidence>
<reference evidence="1" key="2">
    <citation type="submission" date="2021-02" db="EMBL/GenBank/DDBJ databases">
        <authorList>
            <person name="Kimball J.A."/>
            <person name="Haas M.W."/>
            <person name="Macchietto M."/>
            <person name="Kono T."/>
            <person name="Duquette J."/>
            <person name="Shao M."/>
        </authorList>
    </citation>
    <scope>NUCLEOTIDE SEQUENCE</scope>
    <source>
        <tissue evidence="1">Fresh leaf tissue</tissue>
    </source>
</reference>
<name>A0A8J5VGL1_ZIZPA</name>
<dbReference type="EMBL" id="JAAALK010000283">
    <property type="protein sequence ID" value="KAG8069602.1"/>
    <property type="molecule type" value="Genomic_DNA"/>
</dbReference>
<protein>
    <submittedName>
        <fullName evidence="1">Uncharacterized protein</fullName>
    </submittedName>
</protein>
<comment type="caution">
    <text evidence="1">The sequence shown here is derived from an EMBL/GenBank/DDBJ whole genome shotgun (WGS) entry which is preliminary data.</text>
</comment>
<evidence type="ECO:0000313" key="1">
    <source>
        <dbReference type="EMBL" id="KAG8069602.1"/>
    </source>
</evidence>